<dbReference type="InterPro" id="IPR001005">
    <property type="entry name" value="SANT/Myb"/>
</dbReference>
<comment type="subcellular location">
    <subcellularLocation>
        <location evidence="1">Nucleus</location>
    </subcellularLocation>
</comment>
<evidence type="ECO:0000259" key="4">
    <source>
        <dbReference type="PROSITE" id="PS50090"/>
    </source>
</evidence>
<evidence type="ECO:0000256" key="2">
    <source>
        <dbReference type="ARBA" id="ARBA00023125"/>
    </source>
</evidence>
<dbReference type="InterPro" id="IPR009057">
    <property type="entry name" value="Homeodomain-like_sf"/>
</dbReference>
<dbReference type="PROSITE" id="PS50090">
    <property type="entry name" value="MYB_LIKE"/>
    <property type="match status" value="1"/>
</dbReference>
<keyword evidence="2" id="KW-0238">DNA-binding</keyword>
<gene>
    <name evidence="6" type="ORF">FRX31_011646</name>
</gene>
<evidence type="ECO:0000313" key="6">
    <source>
        <dbReference type="EMBL" id="KAF5198767.1"/>
    </source>
</evidence>
<feature type="domain" description="HTH myb-type" evidence="5">
    <location>
        <begin position="1"/>
        <end position="36"/>
    </location>
</feature>
<sequence length="152" mass="17513">MHKLLGNRWSLIAARLPGRTANDIKNRWNTHIHKSLQKKQVMKNAQSTETIITTTTPKIKVLKPQPRTLSKNSHQWMMKNSIIAMEKTTQCSRQVQNDEQISAKWWESLLFDNVEDDKETSSGSKDDDGFAIDSLLIEEGLDMCLDMNLWQS</sequence>
<dbReference type="PANTHER" id="PTHR47998:SF91">
    <property type="entry name" value="MYB-RELATED PROTEIN 308-LIKE"/>
    <property type="match status" value="1"/>
</dbReference>
<dbReference type="GO" id="GO:0030154">
    <property type="term" value="P:cell differentiation"/>
    <property type="evidence" value="ECO:0007669"/>
    <property type="project" value="TreeGrafter"/>
</dbReference>
<evidence type="ECO:0000256" key="3">
    <source>
        <dbReference type="ARBA" id="ARBA00023242"/>
    </source>
</evidence>
<dbReference type="GO" id="GO:0000976">
    <property type="term" value="F:transcription cis-regulatory region binding"/>
    <property type="evidence" value="ECO:0007669"/>
    <property type="project" value="TreeGrafter"/>
</dbReference>
<dbReference type="Pfam" id="PF00249">
    <property type="entry name" value="Myb_DNA-binding"/>
    <property type="match status" value="1"/>
</dbReference>
<evidence type="ECO:0000256" key="1">
    <source>
        <dbReference type="ARBA" id="ARBA00004123"/>
    </source>
</evidence>
<proteinExistence type="predicted"/>
<feature type="domain" description="Myb-like" evidence="4">
    <location>
        <begin position="1"/>
        <end position="32"/>
    </location>
</feature>
<comment type="caution">
    <text evidence="6">The sequence shown here is derived from an EMBL/GenBank/DDBJ whole genome shotgun (WGS) entry which is preliminary data.</text>
</comment>
<dbReference type="EMBL" id="JABWDY010012866">
    <property type="protein sequence ID" value="KAF5198767.1"/>
    <property type="molecule type" value="Genomic_DNA"/>
</dbReference>
<accession>A0A7J6WP93</accession>
<keyword evidence="7" id="KW-1185">Reference proteome</keyword>
<dbReference type="GO" id="GO:0005634">
    <property type="term" value="C:nucleus"/>
    <property type="evidence" value="ECO:0007669"/>
    <property type="project" value="UniProtKB-SubCell"/>
</dbReference>
<dbReference type="AlphaFoldDB" id="A0A7J6WP93"/>
<dbReference type="PROSITE" id="PS51294">
    <property type="entry name" value="HTH_MYB"/>
    <property type="match status" value="1"/>
</dbReference>
<dbReference type="InterPro" id="IPR015495">
    <property type="entry name" value="Myb_TF_plants"/>
</dbReference>
<reference evidence="6 7" key="1">
    <citation type="submission" date="2020-06" db="EMBL/GenBank/DDBJ databases">
        <title>Transcriptomic and genomic resources for Thalictrum thalictroides and T. hernandezii: Facilitating candidate gene discovery in an emerging model plant lineage.</title>
        <authorList>
            <person name="Arias T."/>
            <person name="Riano-Pachon D.M."/>
            <person name="Di Stilio V.S."/>
        </authorList>
    </citation>
    <scope>NUCLEOTIDE SEQUENCE [LARGE SCALE GENOMIC DNA]</scope>
    <source>
        <strain evidence="7">cv. WT478/WT964</strain>
        <tissue evidence="6">Leaves</tissue>
    </source>
</reference>
<evidence type="ECO:0000259" key="5">
    <source>
        <dbReference type="PROSITE" id="PS51294"/>
    </source>
</evidence>
<dbReference type="InterPro" id="IPR017930">
    <property type="entry name" value="Myb_dom"/>
</dbReference>
<dbReference type="OrthoDB" id="2143914at2759"/>
<dbReference type="Gene3D" id="1.10.10.60">
    <property type="entry name" value="Homeodomain-like"/>
    <property type="match status" value="1"/>
</dbReference>
<dbReference type="GO" id="GO:0006355">
    <property type="term" value="P:regulation of DNA-templated transcription"/>
    <property type="evidence" value="ECO:0007669"/>
    <property type="project" value="TreeGrafter"/>
</dbReference>
<dbReference type="CDD" id="cd00167">
    <property type="entry name" value="SANT"/>
    <property type="match status" value="1"/>
</dbReference>
<keyword evidence="3" id="KW-0539">Nucleus</keyword>
<dbReference type="SUPFAM" id="SSF46689">
    <property type="entry name" value="Homeodomain-like"/>
    <property type="match status" value="1"/>
</dbReference>
<dbReference type="PANTHER" id="PTHR47998">
    <property type="entry name" value="TRANSCRIPTION FACTOR MYB51-LIKE ISOFORM X1"/>
    <property type="match status" value="1"/>
</dbReference>
<organism evidence="6 7">
    <name type="scientific">Thalictrum thalictroides</name>
    <name type="common">Rue-anemone</name>
    <name type="synonym">Anemone thalictroides</name>
    <dbReference type="NCBI Taxonomy" id="46969"/>
    <lineage>
        <taxon>Eukaryota</taxon>
        <taxon>Viridiplantae</taxon>
        <taxon>Streptophyta</taxon>
        <taxon>Embryophyta</taxon>
        <taxon>Tracheophyta</taxon>
        <taxon>Spermatophyta</taxon>
        <taxon>Magnoliopsida</taxon>
        <taxon>Ranunculales</taxon>
        <taxon>Ranunculaceae</taxon>
        <taxon>Thalictroideae</taxon>
        <taxon>Thalictrum</taxon>
    </lineage>
</organism>
<protein>
    <submittedName>
        <fullName evidence="6">Transcription factor</fullName>
    </submittedName>
</protein>
<name>A0A7J6WP93_THATH</name>
<evidence type="ECO:0000313" key="7">
    <source>
        <dbReference type="Proteomes" id="UP000554482"/>
    </source>
</evidence>
<dbReference type="Proteomes" id="UP000554482">
    <property type="component" value="Unassembled WGS sequence"/>
</dbReference>